<organism evidence="1 2">
    <name type="scientific">Bacillus cereus</name>
    <dbReference type="NCBI Taxonomy" id="1396"/>
    <lineage>
        <taxon>Bacteria</taxon>
        <taxon>Bacillati</taxon>
        <taxon>Bacillota</taxon>
        <taxon>Bacilli</taxon>
        <taxon>Bacillales</taxon>
        <taxon>Bacillaceae</taxon>
        <taxon>Bacillus</taxon>
        <taxon>Bacillus cereus group</taxon>
    </lineage>
</organism>
<sequence length="516" mass="59601">MKKSFNHVVKYIVGENDQGVYFNRSDIFTLLFLYEQKTVSQIQLRNFYDLVNVEPIKRTTFVSKLSKWEKMRLIKKENMSVRKKRGFILDFVSIAGKGAELLYRLKLVSESNIAFISKRQYEHNIAITQFVLNMLESESKNEYTGAVVGGNGDYLFPLNKKVQENLQFPNIIYSDSAIDGVYYLYEDEEYREFMQPELHPISFQQKLPHLVYSSRPPKNMYPDEHGNPIVIPDWFMKCNNCFINIEVDTGTENIPFLINKLKKYLEVAHGDPAKRYVVLFSVIDDSYHTISSYKKRSVRVTNLKKAFGSIPRLQVVDNIDIYVCNMGSSALVVQHILQQIRENKNSNHLIEEIVNHLHINSSFQYSAELITCKNAMKSKGLSHTKLLESTDNLLILKKIKEEYENISVSFLENLFIIHILKIGEVNSHQRLLELSGLLAMQNEHRKLNPIHILGIYEADTIEQGQQAIKNDVFHNSIRSENILLASSAEMLNSIAAFYTVKERVKQEFGEGSSKEC</sequence>
<dbReference type="RefSeq" id="WP_098523406.1">
    <property type="nucleotide sequence ID" value="NZ_NUYJ01000087.1"/>
</dbReference>
<evidence type="ECO:0000313" key="1">
    <source>
        <dbReference type="EMBL" id="PFR89395.1"/>
    </source>
</evidence>
<comment type="caution">
    <text evidence="1">The sequence shown here is derived from an EMBL/GenBank/DDBJ whole genome shotgun (WGS) entry which is preliminary data.</text>
</comment>
<gene>
    <name evidence="1" type="ORF">COK38_24705</name>
</gene>
<protein>
    <submittedName>
        <fullName evidence="1">Uncharacterized protein</fullName>
    </submittedName>
</protein>
<name>A0AA44TCP3_BACCE</name>
<accession>A0AA44TCP3</accession>
<reference evidence="1 2" key="1">
    <citation type="submission" date="2017-09" db="EMBL/GenBank/DDBJ databases">
        <title>Large-scale bioinformatics analysis of Bacillus genomes uncovers conserved roles of natural products in bacterial physiology.</title>
        <authorList>
            <consortium name="Agbiome Team Llc"/>
            <person name="Bleich R.M."/>
            <person name="Grubbs K.J."/>
            <person name="Santa Maria K.C."/>
            <person name="Allen S.E."/>
            <person name="Farag S."/>
            <person name="Shank E.A."/>
            <person name="Bowers A."/>
        </authorList>
    </citation>
    <scope>NUCLEOTIDE SEQUENCE [LARGE SCALE GENOMIC DNA]</scope>
    <source>
        <strain evidence="1 2">AFS067272</strain>
    </source>
</reference>
<evidence type="ECO:0000313" key="2">
    <source>
        <dbReference type="Proteomes" id="UP000226357"/>
    </source>
</evidence>
<dbReference type="EMBL" id="NVBO01000317">
    <property type="protein sequence ID" value="PFR89395.1"/>
    <property type="molecule type" value="Genomic_DNA"/>
</dbReference>
<proteinExistence type="predicted"/>
<dbReference type="AlphaFoldDB" id="A0AA44TCP3"/>
<dbReference type="Proteomes" id="UP000226357">
    <property type="component" value="Unassembled WGS sequence"/>
</dbReference>